<name>A0A840P3N2_9ACTN</name>
<accession>A0A840P3N2</accession>
<dbReference type="Proteomes" id="UP000578449">
    <property type="component" value="Unassembled WGS sequence"/>
</dbReference>
<proteinExistence type="predicted"/>
<keyword evidence="3" id="KW-1185">Reference proteome</keyword>
<feature type="domain" description="DUF7824" evidence="1">
    <location>
        <begin position="513"/>
        <end position="595"/>
    </location>
</feature>
<sequence length="841" mass="91359">MDHWGEIEKLIEQRYAARLAERVTELDSAARKDVAARLPGLLKKLKGRFEESWDGALAPYATVLRVAGAATLGGAAAVASWLYRRDFAPQWDGPDNDVELILAVTADRPAAWRADLAERLVLRMRTGDDRGMPLALAMVRQTGIDPPRHDPLVVGWVQEVPPEPPYADPLIDTLLPRLFEAEGVGRALQWWRETDQGWLGALLKMAEAGRVGRESLIEGCVHRFLLGGSATDLRFFARLHEALAPAPEEVEPRVRDYVRLLAASPGPVAEAAVKHLRAQPALDPGHLAEIWDSLLFRPERKLVKAGLTWLDRAVRRDPALAGRIAAPLARAFAAESAELRERAVTLALAHVAAMGEQGRATVREAIPLLPAELGERAAAAFPGAEVAVEEAEPAPPPLPEPPPRATRLPAPIETAAEFAEVLAGERDWAAWERLLAGFVVLAHRDREALLAVLRGEMYRNHYARLHVYKQWDHADYWLMAAARTLDGASPVAGAWRDRLPRDRPIAPPALLLLHRVAEIHKAAEEGTLPPLLLATPTLSTGHVEAAELVRRLEVLEAAGVKPPAADLQQALLRLPRTPDPEAMARAGRLTSGAARIVAAWTCPEAEVSVRWHAPDECFEPEANAAPTGLPLVDLVLGKVRHHDVQGTHLAWWPATLPSHREVAAAHLLPYLLPSYWSPVLGDEVTRLVRAEGPVGSALALLLARMLADPRRPEEVEPVLELAARGELPAAELGRQLALLLRVGRVRMGELVTGLDTLAREGGHAQAWQATAAALPLLLPATGKRPRHGLAGLLALATTLATWCGARGEIPEVRDTAARAGSSDLVREARRLHALLTAPKEA</sequence>
<comment type="caution">
    <text evidence="2">The sequence shown here is derived from an EMBL/GenBank/DDBJ whole genome shotgun (WGS) entry which is preliminary data.</text>
</comment>
<gene>
    <name evidence="2" type="ORF">HNP84_002187</name>
</gene>
<organism evidence="2 3">
    <name type="scientific">Thermocatellispora tengchongensis</name>
    <dbReference type="NCBI Taxonomy" id="1073253"/>
    <lineage>
        <taxon>Bacteria</taxon>
        <taxon>Bacillati</taxon>
        <taxon>Actinomycetota</taxon>
        <taxon>Actinomycetes</taxon>
        <taxon>Streptosporangiales</taxon>
        <taxon>Streptosporangiaceae</taxon>
        <taxon>Thermocatellispora</taxon>
    </lineage>
</organism>
<dbReference type="AlphaFoldDB" id="A0A840P3N2"/>
<reference evidence="2 3" key="1">
    <citation type="submission" date="2020-08" db="EMBL/GenBank/DDBJ databases">
        <title>Genomic Encyclopedia of Type Strains, Phase IV (KMG-IV): sequencing the most valuable type-strain genomes for metagenomic binning, comparative biology and taxonomic classification.</title>
        <authorList>
            <person name="Goeker M."/>
        </authorList>
    </citation>
    <scope>NUCLEOTIDE SEQUENCE [LARGE SCALE GENOMIC DNA]</scope>
    <source>
        <strain evidence="2 3">DSM 45615</strain>
    </source>
</reference>
<dbReference type="InterPro" id="IPR056726">
    <property type="entry name" value="DUF7824"/>
</dbReference>
<evidence type="ECO:0000313" key="2">
    <source>
        <dbReference type="EMBL" id="MBB5132471.1"/>
    </source>
</evidence>
<evidence type="ECO:0000259" key="1">
    <source>
        <dbReference type="Pfam" id="PF25148"/>
    </source>
</evidence>
<dbReference type="Pfam" id="PF25148">
    <property type="entry name" value="DUF7824"/>
    <property type="match status" value="1"/>
</dbReference>
<evidence type="ECO:0000313" key="3">
    <source>
        <dbReference type="Proteomes" id="UP000578449"/>
    </source>
</evidence>
<dbReference type="RefSeq" id="WP_185049447.1">
    <property type="nucleotide sequence ID" value="NZ_BAABIX010000003.1"/>
</dbReference>
<dbReference type="EMBL" id="JACHGN010000004">
    <property type="protein sequence ID" value="MBB5132471.1"/>
    <property type="molecule type" value="Genomic_DNA"/>
</dbReference>
<protein>
    <recommendedName>
        <fullName evidence="1">DUF7824 domain-containing protein</fullName>
    </recommendedName>
</protein>